<dbReference type="GO" id="GO:0006014">
    <property type="term" value="P:D-ribose metabolic process"/>
    <property type="evidence" value="ECO:0007669"/>
    <property type="project" value="TreeGrafter"/>
</dbReference>
<dbReference type="PANTHER" id="PTHR11934:SF0">
    <property type="entry name" value="RIBOSE-5-PHOSPHATE ISOMERASE"/>
    <property type="match status" value="1"/>
</dbReference>
<dbReference type="PANTHER" id="PTHR11934">
    <property type="entry name" value="RIBOSE-5-PHOSPHATE ISOMERASE"/>
    <property type="match status" value="1"/>
</dbReference>
<organism evidence="8 9">
    <name type="scientific">Meloidogyne graminicola</name>
    <dbReference type="NCBI Taxonomy" id="189291"/>
    <lineage>
        <taxon>Eukaryota</taxon>
        <taxon>Metazoa</taxon>
        <taxon>Ecdysozoa</taxon>
        <taxon>Nematoda</taxon>
        <taxon>Chromadorea</taxon>
        <taxon>Rhabditida</taxon>
        <taxon>Tylenchina</taxon>
        <taxon>Tylenchomorpha</taxon>
        <taxon>Tylenchoidea</taxon>
        <taxon>Meloidogynidae</taxon>
        <taxon>Meloidogyninae</taxon>
        <taxon>Meloidogyne</taxon>
    </lineage>
</organism>
<evidence type="ECO:0000256" key="4">
    <source>
        <dbReference type="ARBA" id="ARBA00011959"/>
    </source>
</evidence>
<evidence type="ECO:0000256" key="1">
    <source>
        <dbReference type="ARBA" id="ARBA00001713"/>
    </source>
</evidence>
<dbReference type="EC" id="5.3.1.6" evidence="4"/>
<evidence type="ECO:0000313" key="8">
    <source>
        <dbReference type="EMBL" id="KAF7636405.1"/>
    </source>
</evidence>
<dbReference type="OrthoDB" id="1555531at2759"/>
<feature type="region of interest" description="Disordered" evidence="7">
    <location>
        <begin position="1"/>
        <end position="48"/>
    </location>
</feature>
<dbReference type="InterPro" id="IPR037171">
    <property type="entry name" value="NagB/RpiA_transferase-like"/>
</dbReference>
<dbReference type="AlphaFoldDB" id="A0A8S9ZT40"/>
<dbReference type="Gene3D" id="3.40.50.1360">
    <property type="match status" value="1"/>
</dbReference>
<comment type="catalytic activity">
    <reaction evidence="1">
        <text>aldehydo-D-ribose 5-phosphate = D-ribulose 5-phosphate</text>
        <dbReference type="Rhea" id="RHEA:14657"/>
        <dbReference type="ChEBI" id="CHEBI:58121"/>
        <dbReference type="ChEBI" id="CHEBI:58273"/>
        <dbReference type="EC" id="5.3.1.6"/>
    </reaction>
</comment>
<dbReference type="GO" id="GO:0009052">
    <property type="term" value="P:pentose-phosphate shunt, non-oxidative branch"/>
    <property type="evidence" value="ECO:0007669"/>
    <property type="project" value="InterPro"/>
</dbReference>
<comment type="similarity">
    <text evidence="3">Belongs to the ribose 5-phosphate isomerase family.</text>
</comment>
<dbReference type="FunFam" id="3.40.50.1360:FF:000001">
    <property type="entry name" value="Ribose-5-phosphate isomerase A"/>
    <property type="match status" value="1"/>
</dbReference>
<proteinExistence type="inferred from homology"/>
<dbReference type="GO" id="GO:0005737">
    <property type="term" value="C:cytoplasm"/>
    <property type="evidence" value="ECO:0007669"/>
    <property type="project" value="TreeGrafter"/>
</dbReference>
<dbReference type="InterPro" id="IPR004788">
    <property type="entry name" value="Ribose5P_isomerase_type_A"/>
</dbReference>
<sequence length="289" mass="32200">MSFYLNERTITTTESEDETTRTTTKSTNIKMNKAKTDSPNDIKNNSYLHKLSPSDNAKRSAAISCGEEEVKSGMNLGIGSGTTMKFLIDWLHEAIQNGRLKNVKCVPTSFQTRVWLTNANLPVYCLDQLNDLDLAIDGADEVDQQLNCIKGAGGCLLQEKVVQTCAKRFVVIGGSDKYSKAFGNVAKSIPIEIAPLCLTPVKRWITEKHGGHCVLRMDSRKCFPVFTENHNYLIDWHFPISDSNNFDWEAINHSLLCIPGVAETGLFINVIKAAYFSTPNGEIQKVFKQ</sequence>
<name>A0A8S9ZT40_9BILA</name>
<evidence type="ECO:0000313" key="9">
    <source>
        <dbReference type="Proteomes" id="UP000605970"/>
    </source>
</evidence>
<gene>
    <name evidence="8" type="ORF">Mgra_00004190</name>
</gene>
<protein>
    <recommendedName>
        <fullName evidence="4">ribose-5-phosphate isomerase</fullName>
        <ecNumber evidence="4">5.3.1.6</ecNumber>
    </recommendedName>
    <alternativeName>
        <fullName evidence="6">Phosphoriboisomerase</fullName>
    </alternativeName>
</protein>
<keyword evidence="5" id="KW-0413">Isomerase</keyword>
<evidence type="ECO:0000256" key="5">
    <source>
        <dbReference type="ARBA" id="ARBA00023235"/>
    </source>
</evidence>
<dbReference type="NCBIfam" id="TIGR00021">
    <property type="entry name" value="rpiA"/>
    <property type="match status" value="1"/>
</dbReference>
<evidence type="ECO:0000256" key="2">
    <source>
        <dbReference type="ARBA" id="ARBA00004988"/>
    </source>
</evidence>
<evidence type="ECO:0000256" key="6">
    <source>
        <dbReference type="ARBA" id="ARBA00029734"/>
    </source>
</evidence>
<evidence type="ECO:0000256" key="7">
    <source>
        <dbReference type="SAM" id="MobiDB-lite"/>
    </source>
</evidence>
<comment type="caution">
    <text evidence="8">The sequence shown here is derived from an EMBL/GenBank/DDBJ whole genome shotgun (WGS) entry which is preliminary data.</text>
</comment>
<dbReference type="CDD" id="cd01398">
    <property type="entry name" value="RPI_A"/>
    <property type="match status" value="1"/>
</dbReference>
<dbReference type="SUPFAM" id="SSF75445">
    <property type="entry name" value="D-ribose-5-phosphate isomerase (RpiA), lid domain"/>
    <property type="match status" value="1"/>
</dbReference>
<dbReference type="EMBL" id="JABEBT010000030">
    <property type="protein sequence ID" value="KAF7636405.1"/>
    <property type="molecule type" value="Genomic_DNA"/>
</dbReference>
<keyword evidence="9" id="KW-1185">Reference proteome</keyword>
<comment type="pathway">
    <text evidence="2">Carbohydrate degradation; pentose phosphate pathway; D-ribose 5-phosphate from D-ribulose 5-phosphate (non-oxidative stage): step 1/1.</text>
</comment>
<dbReference type="GO" id="GO:0004751">
    <property type="term" value="F:ribose-5-phosphate isomerase activity"/>
    <property type="evidence" value="ECO:0007669"/>
    <property type="project" value="UniProtKB-EC"/>
</dbReference>
<reference evidence="8" key="1">
    <citation type="journal article" date="2020" name="Ecol. Evol.">
        <title>Genome structure and content of the rice root-knot nematode (Meloidogyne graminicola).</title>
        <authorList>
            <person name="Phan N.T."/>
            <person name="Danchin E.G.J."/>
            <person name="Klopp C."/>
            <person name="Perfus-Barbeoch L."/>
            <person name="Kozlowski D.K."/>
            <person name="Koutsovoulos G.D."/>
            <person name="Lopez-Roques C."/>
            <person name="Bouchez O."/>
            <person name="Zahm M."/>
            <person name="Besnard G."/>
            <person name="Bellafiore S."/>
        </authorList>
    </citation>
    <scope>NUCLEOTIDE SEQUENCE</scope>
    <source>
        <strain evidence="8">VN-18</strain>
    </source>
</reference>
<dbReference type="Gene3D" id="3.30.70.260">
    <property type="match status" value="1"/>
</dbReference>
<dbReference type="Pfam" id="PF06026">
    <property type="entry name" value="Rib_5-P_isom_A"/>
    <property type="match status" value="1"/>
</dbReference>
<accession>A0A8S9ZT40</accession>
<dbReference type="Proteomes" id="UP000605970">
    <property type="component" value="Unassembled WGS sequence"/>
</dbReference>
<dbReference type="SUPFAM" id="SSF100950">
    <property type="entry name" value="NagB/RpiA/CoA transferase-like"/>
    <property type="match status" value="1"/>
</dbReference>
<evidence type="ECO:0000256" key="3">
    <source>
        <dbReference type="ARBA" id="ARBA00008088"/>
    </source>
</evidence>